<feature type="domain" description="AB hydrolase-1" evidence="1">
    <location>
        <begin position="18"/>
        <end position="244"/>
    </location>
</feature>
<dbReference type="PANTHER" id="PTHR43798:SF33">
    <property type="entry name" value="HYDROLASE, PUTATIVE (AFU_ORTHOLOGUE AFUA_2G14860)-RELATED"/>
    <property type="match status" value="1"/>
</dbReference>
<dbReference type="GO" id="GO:0003824">
    <property type="term" value="F:catalytic activity"/>
    <property type="evidence" value="ECO:0007669"/>
    <property type="project" value="UniProtKB-ARBA"/>
</dbReference>
<dbReference type="InterPro" id="IPR000073">
    <property type="entry name" value="AB_hydrolase_1"/>
</dbReference>
<dbReference type="EMBL" id="BONF01000010">
    <property type="protein sequence ID" value="GIF80568.1"/>
    <property type="molecule type" value="Genomic_DNA"/>
</dbReference>
<dbReference type="InterPro" id="IPR029058">
    <property type="entry name" value="AB_hydrolase_fold"/>
</dbReference>
<organism evidence="2 3">
    <name type="scientific">Catellatospora bangladeshensis</name>
    <dbReference type="NCBI Taxonomy" id="310355"/>
    <lineage>
        <taxon>Bacteria</taxon>
        <taxon>Bacillati</taxon>
        <taxon>Actinomycetota</taxon>
        <taxon>Actinomycetes</taxon>
        <taxon>Micromonosporales</taxon>
        <taxon>Micromonosporaceae</taxon>
        <taxon>Catellatospora</taxon>
    </lineage>
</organism>
<sequence>MRTAHISWSRHGGEPGMLLLHGFSDSGACWDPVLPGLLAHAGAVTLDARGHGSSGLPDGPTGTAANAADAALVLDALGAGPLVVIGHSMGALAAAALAAARPDLVRALVLEDPPGPHHTLAADGMPSWLAELQALDLPERIAKGRADNPGWPDAEFEPWAVSKGEFDPRFYDLPYETGPSLVDSLAETACPTLLLYGEVARGGLLAPSDADDCADAAGGPFRAERVAHAGHCVRRDAPEAFLAAVARFLKHGPTPDLAG</sequence>
<evidence type="ECO:0000259" key="1">
    <source>
        <dbReference type="Pfam" id="PF12697"/>
    </source>
</evidence>
<dbReference type="Gene3D" id="3.40.50.1820">
    <property type="entry name" value="alpha/beta hydrolase"/>
    <property type="match status" value="1"/>
</dbReference>
<dbReference type="AlphaFoldDB" id="A0A8J3JKU6"/>
<evidence type="ECO:0000313" key="3">
    <source>
        <dbReference type="Proteomes" id="UP000601223"/>
    </source>
</evidence>
<reference evidence="2 3" key="1">
    <citation type="submission" date="2021-01" db="EMBL/GenBank/DDBJ databases">
        <title>Whole genome shotgun sequence of Catellatospora bangladeshensis NBRC 107357.</title>
        <authorList>
            <person name="Komaki H."/>
            <person name="Tamura T."/>
        </authorList>
    </citation>
    <scope>NUCLEOTIDE SEQUENCE [LARGE SCALE GENOMIC DNA]</scope>
    <source>
        <strain evidence="2 3">NBRC 107357</strain>
    </source>
</reference>
<proteinExistence type="predicted"/>
<dbReference type="GO" id="GO:0016020">
    <property type="term" value="C:membrane"/>
    <property type="evidence" value="ECO:0007669"/>
    <property type="project" value="TreeGrafter"/>
</dbReference>
<accession>A0A8J3JKU6</accession>
<protein>
    <recommendedName>
        <fullName evidence="1">AB hydrolase-1 domain-containing protein</fullName>
    </recommendedName>
</protein>
<dbReference type="PANTHER" id="PTHR43798">
    <property type="entry name" value="MONOACYLGLYCEROL LIPASE"/>
    <property type="match status" value="1"/>
</dbReference>
<keyword evidence="3" id="KW-1185">Reference proteome</keyword>
<dbReference type="SUPFAM" id="SSF53474">
    <property type="entry name" value="alpha/beta-Hydrolases"/>
    <property type="match status" value="1"/>
</dbReference>
<comment type="caution">
    <text evidence="2">The sequence shown here is derived from an EMBL/GenBank/DDBJ whole genome shotgun (WGS) entry which is preliminary data.</text>
</comment>
<dbReference type="Proteomes" id="UP000601223">
    <property type="component" value="Unassembled WGS sequence"/>
</dbReference>
<name>A0A8J3JKU6_9ACTN</name>
<evidence type="ECO:0000313" key="2">
    <source>
        <dbReference type="EMBL" id="GIF80568.1"/>
    </source>
</evidence>
<gene>
    <name evidence="2" type="ORF">Cba03nite_19170</name>
</gene>
<dbReference type="InterPro" id="IPR050266">
    <property type="entry name" value="AB_hydrolase_sf"/>
</dbReference>
<dbReference type="RefSeq" id="WP_203744331.1">
    <property type="nucleotide sequence ID" value="NZ_BONF01000010.1"/>
</dbReference>
<dbReference type="Pfam" id="PF12697">
    <property type="entry name" value="Abhydrolase_6"/>
    <property type="match status" value="1"/>
</dbReference>